<keyword evidence="1" id="KW-0732">Signal</keyword>
<feature type="signal peptide" evidence="1">
    <location>
        <begin position="1"/>
        <end position="21"/>
    </location>
</feature>
<evidence type="ECO:0000256" key="1">
    <source>
        <dbReference type="SAM" id="SignalP"/>
    </source>
</evidence>
<evidence type="ECO:0000313" key="2">
    <source>
        <dbReference type="EMBL" id="TCB53566.1"/>
    </source>
</evidence>
<dbReference type="OrthoDB" id="6712943at2"/>
<name>A0A4R0ED05_9GAMM</name>
<sequence length="137" mass="14791">MGLKKLLTGAVIGLVSCGTFAESEWKSVGTTSGFLIAVDANSIKEVSDYSSQATHKVWSKHIIYNDLVQDGLAIGDYQMILYLVNCKSRSFGIKSLTAYTKQKNGIYKPETTSISYPKLDDAIPDSIGEGIVDAVCS</sequence>
<proteinExistence type="predicted"/>
<dbReference type="RefSeq" id="WP_131272261.1">
    <property type="nucleotide sequence ID" value="NZ_SJOA01000043.1"/>
</dbReference>
<organism evidence="2 3">
    <name type="scientific">Acinetobacter terrae</name>
    <dbReference type="NCBI Taxonomy" id="2731247"/>
    <lineage>
        <taxon>Bacteria</taxon>
        <taxon>Pseudomonadati</taxon>
        <taxon>Pseudomonadota</taxon>
        <taxon>Gammaproteobacteria</taxon>
        <taxon>Moraxellales</taxon>
        <taxon>Moraxellaceae</taxon>
        <taxon>Acinetobacter</taxon>
        <taxon>Acinetobacter Taxon 24</taxon>
    </lineage>
</organism>
<protein>
    <submittedName>
        <fullName evidence="2">Uncharacterized protein</fullName>
    </submittedName>
</protein>
<dbReference type="AlphaFoldDB" id="A0A4R0ED05"/>
<dbReference type="EMBL" id="SJOA01000043">
    <property type="protein sequence ID" value="TCB53566.1"/>
    <property type="molecule type" value="Genomic_DNA"/>
</dbReference>
<accession>A0A4R0ED05</accession>
<dbReference type="Proteomes" id="UP000291380">
    <property type="component" value="Unassembled WGS sequence"/>
</dbReference>
<reference evidence="2 3" key="1">
    <citation type="submission" date="2019-02" db="EMBL/GenBank/DDBJ databases">
        <title>High diversity of culturable Acinetobacter species in natural soil and water ecosystems.</title>
        <authorList>
            <person name="Radolfova-Krizova L."/>
            <person name="Nemec A."/>
        </authorList>
    </citation>
    <scope>NUCLEOTIDE SEQUENCE [LARGE SCALE GENOMIC DNA]</scope>
    <source>
        <strain evidence="2 3">ANC 4281</strain>
    </source>
</reference>
<dbReference type="PROSITE" id="PS51257">
    <property type="entry name" value="PROKAR_LIPOPROTEIN"/>
    <property type="match status" value="1"/>
</dbReference>
<gene>
    <name evidence="2" type="ORF">E0H85_16715</name>
</gene>
<evidence type="ECO:0000313" key="3">
    <source>
        <dbReference type="Proteomes" id="UP000291380"/>
    </source>
</evidence>
<feature type="chain" id="PRO_5020760487" evidence="1">
    <location>
        <begin position="22"/>
        <end position="137"/>
    </location>
</feature>
<comment type="caution">
    <text evidence="2">The sequence shown here is derived from an EMBL/GenBank/DDBJ whole genome shotgun (WGS) entry which is preliminary data.</text>
</comment>